<protein>
    <submittedName>
        <fullName evidence="6">GTPase of the mitochondrial inner membrane that associates with the large ribosomal subunit</fullName>
    </submittedName>
</protein>
<dbReference type="CDD" id="cd01898">
    <property type="entry name" value="Obg"/>
    <property type="match status" value="1"/>
</dbReference>
<dbReference type="InterPro" id="IPR036726">
    <property type="entry name" value="GTP1_OBG_dom_sf"/>
</dbReference>
<dbReference type="Proteomes" id="UP000501346">
    <property type="component" value="Chromosome SeXV-SeVIII"/>
</dbReference>
<organism evidence="6 7">
    <name type="scientific">Saccharomyces pastorianus</name>
    <name type="common">Lager yeast</name>
    <name type="synonym">Saccharomyces cerevisiae x Saccharomyces eubayanus</name>
    <dbReference type="NCBI Taxonomy" id="27292"/>
    <lineage>
        <taxon>Eukaryota</taxon>
        <taxon>Fungi</taxon>
        <taxon>Dikarya</taxon>
        <taxon>Ascomycota</taxon>
        <taxon>Saccharomycotina</taxon>
        <taxon>Saccharomycetes</taxon>
        <taxon>Saccharomycetales</taxon>
        <taxon>Saccharomycetaceae</taxon>
        <taxon>Saccharomyces</taxon>
    </lineage>
</organism>
<dbReference type="GO" id="GO:0042254">
    <property type="term" value="P:ribosome biogenesis"/>
    <property type="evidence" value="ECO:0007669"/>
    <property type="project" value="UniProtKB-UniRule"/>
</dbReference>
<evidence type="ECO:0000259" key="4">
    <source>
        <dbReference type="PROSITE" id="PS51710"/>
    </source>
</evidence>
<evidence type="ECO:0000313" key="6">
    <source>
        <dbReference type="EMBL" id="QID88150.1"/>
    </source>
</evidence>
<dbReference type="InterPro" id="IPR006073">
    <property type="entry name" value="GTP-bd"/>
</dbReference>
<keyword evidence="7" id="KW-1185">Reference proteome</keyword>
<dbReference type="PROSITE" id="PS51883">
    <property type="entry name" value="OBG"/>
    <property type="match status" value="1"/>
</dbReference>
<dbReference type="GO" id="GO:0005525">
    <property type="term" value="F:GTP binding"/>
    <property type="evidence" value="ECO:0007669"/>
    <property type="project" value="UniProtKB-KW"/>
</dbReference>
<dbReference type="Gene3D" id="3.40.50.300">
    <property type="entry name" value="P-loop containing nucleotide triphosphate hydrolases"/>
    <property type="match status" value="1"/>
</dbReference>
<keyword evidence="3" id="KW-0342">GTP-binding</keyword>
<evidence type="ECO:0000313" key="7">
    <source>
        <dbReference type="Proteomes" id="UP000501346"/>
    </source>
</evidence>
<dbReference type="Gene3D" id="2.70.210.12">
    <property type="entry name" value="GTP1/OBG domain"/>
    <property type="match status" value="1"/>
</dbReference>
<comment type="similarity">
    <text evidence="1">Belongs to the TRAFAC class OBG-HflX-like GTPase superfamily. OBG GTPase family.</text>
</comment>
<evidence type="ECO:0000259" key="5">
    <source>
        <dbReference type="PROSITE" id="PS51883"/>
    </source>
</evidence>
<dbReference type="InterPro" id="IPR027417">
    <property type="entry name" value="P-loop_NTPase"/>
</dbReference>
<dbReference type="Pfam" id="PF01018">
    <property type="entry name" value="GTP1_OBG"/>
    <property type="match status" value="2"/>
</dbReference>
<dbReference type="PRINTS" id="PR00326">
    <property type="entry name" value="GTP1OBG"/>
</dbReference>
<dbReference type="EMBL" id="CP049012">
    <property type="protein sequence ID" value="QID88150.1"/>
    <property type="molecule type" value="Genomic_DNA"/>
</dbReference>
<evidence type="ECO:0000256" key="1">
    <source>
        <dbReference type="ARBA" id="ARBA00007699"/>
    </source>
</evidence>
<dbReference type="OrthoDB" id="347018at2759"/>
<dbReference type="PANTHER" id="PTHR11702:SF31">
    <property type="entry name" value="MITOCHONDRIAL RIBOSOME-ASSOCIATED GTPASE 2"/>
    <property type="match status" value="1"/>
</dbReference>
<evidence type="ECO:0000256" key="3">
    <source>
        <dbReference type="ARBA" id="ARBA00023134"/>
    </source>
</evidence>
<dbReference type="GO" id="GO:0000287">
    <property type="term" value="F:magnesium ion binding"/>
    <property type="evidence" value="ECO:0007669"/>
    <property type="project" value="InterPro"/>
</dbReference>
<evidence type="ECO:0000256" key="2">
    <source>
        <dbReference type="ARBA" id="ARBA00022741"/>
    </source>
</evidence>
<dbReference type="AlphaFoldDB" id="A0A6C1EHB9"/>
<accession>A0A6C1EHB9</accession>
<feature type="domain" description="Obg" evidence="5">
    <location>
        <begin position="91"/>
        <end position="341"/>
    </location>
</feature>
<dbReference type="GO" id="GO:0003924">
    <property type="term" value="F:GTPase activity"/>
    <property type="evidence" value="ECO:0007669"/>
    <property type="project" value="InterPro"/>
</dbReference>
<proteinExistence type="inferred from homology"/>
<dbReference type="InterPro" id="IPR006169">
    <property type="entry name" value="GTP1_OBG_dom"/>
</dbReference>
<name>A0A6C1EHB9_SACPS</name>
<dbReference type="SUPFAM" id="SSF52540">
    <property type="entry name" value="P-loop containing nucleoside triphosphate hydrolases"/>
    <property type="match status" value="1"/>
</dbReference>
<dbReference type="PANTHER" id="PTHR11702">
    <property type="entry name" value="DEVELOPMENTALLY REGULATED GTP-BINDING PROTEIN-RELATED"/>
    <property type="match status" value="1"/>
</dbReference>
<dbReference type="Pfam" id="PF01926">
    <property type="entry name" value="MMR_HSR1"/>
    <property type="match status" value="1"/>
</dbReference>
<dbReference type="GO" id="GO:0005739">
    <property type="term" value="C:mitochondrion"/>
    <property type="evidence" value="ECO:0007669"/>
    <property type="project" value="TreeGrafter"/>
</dbReference>
<sequence length="520" mass="57854">MTIVRSSFLRRQPWGRGRFPRLYSTKVPDNAPRAADNEQWLETLRHTTPAKQGRQWPGRGTSQTDLIEVPLGDVTSINYLQRYNKHKHSQGNFVDVRIVKCRSGAGGSGAVSFFRDAGRSIGPPDGGDGGAGGSIYVQAVAGLGSLAKMKTTYIGEDGEAGAARQLDGVNGKDILIQVPVGTVVKWCLPPQKVRELVEKELWKDQGTTLRSILASKTIPLNSPCGSNEKTIQLYRHQMAESWLFKDKSKEYHETKDWFKILHKKMEAYDHSLKQSEMFYDRFPLNGLDLEQPMSKPVCLLKGGKGGLGNMHFLTNVIRNPRFSKPGRNGLEQYFLFELKSIADLGLIGLPNAGKSTILNKISNAKPKIGHWQFTTLNPTIGTVSLGFGQDVFTVADIPGIIEGASLDKGMGLEFLRHIERSKGWVFVLNLANENPLNELRLLIDEVGGLEKVKTKNVLIVCNKADIDFDNSKSLAKYLQVEQFSKGQEWDCLPISALKEENIEVLKQKLLQCARPSHDEK</sequence>
<dbReference type="PIRSF" id="PIRSF002401">
    <property type="entry name" value="GTP_bd_Obg/CgtA"/>
    <property type="match status" value="1"/>
</dbReference>
<gene>
    <name evidence="6" type="primary">MTG2_2</name>
    <name evidence="6" type="ORF">GRS66_010857</name>
</gene>
<keyword evidence="2" id="KW-0547">Nucleotide-binding</keyword>
<feature type="domain" description="OBG-type G" evidence="4">
    <location>
        <begin position="342"/>
        <end position="514"/>
    </location>
</feature>
<dbReference type="InterPro" id="IPR031167">
    <property type="entry name" value="G_OBG"/>
</dbReference>
<reference evidence="6 7" key="1">
    <citation type="journal article" date="2019" name="BMC Genomics">
        <title>Chromosome level assembly and comparative genome analysis confirm lager-brewing yeasts originated from a single hybridization.</title>
        <authorList>
            <person name="Salazar A.N."/>
            <person name="Gorter de Vries A.R."/>
            <person name="van den Broek M."/>
            <person name="Brouwers N."/>
            <person name="de la Torre Cortes P."/>
            <person name="Kuijpers N.G.A."/>
            <person name="Daran J.G."/>
            <person name="Abeel T."/>
        </authorList>
    </citation>
    <scope>NUCLEOTIDE SEQUENCE [LARGE SCALE GENOMIC DNA]</scope>
    <source>
        <strain evidence="6 7">CBS 1483</strain>
    </source>
</reference>
<dbReference type="SUPFAM" id="SSF82051">
    <property type="entry name" value="Obg GTP-binding protein N-terminal domain"/>
    <property type="match status" value="1"/>
</dbReference>
<dbReference type="InterPro" id="IPR045086">
    <property type="entry name" value="OBG_GTPase"/>
</dbReference>
<dbReference type="InterPro" id="IPR014100">
    <property type="entry name" value="GTP-bd_Obg/CgtA"/>
</dbReference>
<dbReference type="PROSITE" id="PS51710">
    <property type="entry name" value="G_OBG"/>
    <property type="match status" value="1"/>
</dbReference>